<keyword evidence="3" id="KW-1185">Reference proteome</keyword>
<feature type="compositionally biased region" description="Low complexity" evidence="1">
    <location>
        <begin position="56"/>
        <end position="67"/>
    </location>
</feature>
<feature type="compositionally biased region" description="Polar residues" evidence="1">
    <location>
        <begin position="1"/>
        <end position="14"/>
    </location>
</feature>
<dbReference type="EMBL" id="KV419396">
    <property type="protein sequence ID" value="KZS97842.1"/>
    <property type="molecule type" value="Genomic_DNA"/>
</dbReference>
<proteinExistence type="predicted"/>
<protein>
    <submittedName>
        <fullName evidence="2">Uncharacterized protein</fullName>
    </submittedName>
</protein>
<feature type="compositionally biased region" description="Polar residues" evidence="1">
    <location>
        <begin position="44"/>
        <end position="55"/>
    </location>
</feature>
<feature type="compositionally biased region" description="Basic and acidic residues" evidence="1">
    <location>
        <begin position="28"/>
        <end position="42"/>
    </location>
</feature>
<accession>A0A164ZLR7</accession>
<reference evidence="2 3" key="1">
    <citation type="journal article" date="2016" name="Mol. Biol. Evol.">
        <title>Comparative Genomics of Early-Diverging Mushroom-Forming Fungi Provides Insights into the Origins of Lignocellulose Decay Capabilities.</title>
        <authorList>
            <person name="Nagy L.G."/>
            <person name="Riley R."/>
            <person name="Tritt A."/>
            <person name="Adam C."/>
            <person name="Daum C."/>
            <person name="Floudas D."/>
            <person name="Sun H."/>
            <person name="Yadav J.S."/>
            <person name="Pangilinan J."/>
            <person name="Larsson K.H."/>
            <person name="Matsuura K."/>
            <person name="Barry K."/>
            <person name="Labutti K."/>
            <person name="Kuo R."/>
            <person name="Ohm R.A."/>
            <person name="Bhattacharya S.S."/>
            <person name="Shirouzu T."/>
            <person name="Yoshinaga Y."/>
            <person name="Martin F.M."/>
            <person name="Grigoriev I.V."/>
            <person name="Hibbett D.S."/>
        </authorList>
    </citation>
    <scope>NUCLEOTIDE SEQUENCE [LARGE SCALE GENOMIC DNA]</scope>
    <source>
        <strain evidence="2 3">HHB9708</strain>
    </source>
</reference>
<dbReference type="Proteomes" id="UP000076722">
    <property type="component" value="Unassembled WGS sequence"/>
</dbReference>
<gene>
    <name evidence="2" type="ORF">SISNIDRAFT_198316</name>
</gene>
<evidence type="ECO:0000313" key="3">
    <source>
        <dbReference type="Proteomes" id="UP000076722"/>
    </source>
</evidence>
<evidence type="ECO:0000313" key="2">
    <source>
        <dbReference type="EMBL" id="KZS97842.1"/>
    </source>
</evidence>
<feature type="compositionally biased region" description="Polar residues" evidence="1">
    <location>
        <begin position="68"/>
        <end position="108"/>
    </location>
</feature>
<evidence type="ECO:0000256" key="1">
    <source>
        <dbReference type="SAM" id="MobiDB-lite"/>
    </source>
</evidence>
<feature type="region of interest" description="Disordered" evidence="1">
    <location>
        <begin position="1"/>
        <end position="133"/>
    </location>
</feature>
<organism evidence="2 3">
    <name type="scientific">Sistotremastrum niveocremeum HHB9708</name>
    <dbReference type="NCBI Taxonomy" id="1314777"/>
    <lineage>
        <taxon>Eukaryota</taxon>
        <taxon>Fungi</taxon>
        <taxon>Dikarya</taxon>
        <taxon>Basidiomycota</taxon>
        <taxon>Agaricomycotina</taxon>
        <taxon>Agaricomycetes</taxon>
        <taxon>Sistotremastrales</taxon>
        <taxon>Sistotremastraceae</taxon>
        <taxon>Sertulicium</taxon>
        <taxon>Sertulicium niveocremeum</taxon>
    </lineage>
</organism>
<name>A0A164ZLR7_9AGAM</name>
<sequence length="133" mass="14425">MDAQNAPSQLSNIPESAPARQQPPVLDFSRDPMHRLNRRDSAITDFTSSTPVSATSFSLSNDLSASSRYFSPTQQSPFNTLPPQSSNKNSNASFPRGSSTFSPFSNLDINPREHPLNHPTLTPSPGLEPTRAG</sequence>
<dbReference type="AlphaFoldDB" id="A0A164ZLR7"/>